<accession>A0A314L6T7</accession>
<dbReference type="EMBL" id="MJEQ01000331">
    <property type="protein sequence ID" value="OIT37275.1"/>
    <property type="molecule type" value="Genomic_DNA"/>
</dbReference>
<protein>
    <recommendedName>
        <fullName evidence="4">DUF4283 domain-containing protein</fullName>
    </recommendedName>
</protein>
<gene>
    <name evidence="2" type="ORF">A4A49_58147</name>
</gene>
<reference evidence="2" key="1">
    <citation type="submission" date="2016-11" db="EMBL/GenBank/DDBJ databases">
        <title>The genome of Nicotiana attenuata.</title>
        <authorList>
            <person name="Xu S."/>
            <person name="Brockmoeller T."/>
            <person name="Gaquerel E."/>
            <person name="Navarro A."/>
            <person name="Kuhl H."/>
            <person name="Gase K."/>
            <person name="Ling Z."/>
            <person name="Zhou W."/>
            <person name="Kreitzer C."/>
            <person name="Stanke M."/>
            <person name="Tang H."/>
            <person name="Lyons E."/>
            <person name="Pandey P."/>
            <person name="Pandey S.P."/>
            <person name="Timmermann B."/>
            <person name="Baldwin I.T."/>
        </authorList>
    </citation>
    <scope>NUCLEOTIDE SEQUENCE [LARGE SCALE GENOMIC DNA]</scope>
    <source>
        <strain evidence="2">UT</strain>
    </source>
</reference>
<dbReference type="Proteomes" id="UP000187609">
    <property type="component" value="Unassembled WGS sequence"/>
</dbReference>
<feature type="non-terminal residue" evidence="2">
    <location>
        <position position="1"/>
    </location>
</feature>
<evidence type="ECO:0000313" key="2">
    <source>
        <dbReference type="EMBL" id="OIT37275.1"/>
    </source>
</evidence>
<sequence>IERTAGLVPARPSQPPDPSGITMNSHEIITPKNNYLSVVAGSQPSSARQRETVKAEITTHNGMPAVIFDAEDYYGIMAEECKYTINGRFMKTRTQSETIRATVKETIPIKGSVKIGVYDNKNVFIDVYNEEDFKAVYFKHVI</sequence>
<keyword evidence="3" id="KW-1185">Reference proteome</keyword>
<evidence type="ECO:0000256" key="1">
    <source>
        <dbReference type="SAM" id="MobiDB-lite"/>
    </source>
</evidence>
<name>A0A314L6T7_NICAT</name>
<comment type="caution">
    <text evidence="2">The sequence shown here is derived from an EMBL/GenBank/DDBJ whole genome shotgun (WGS) entry which is preliminary data.</text>
</comment>
<dbReference type="AlphaFoldDB" id="A0A314L6T7"/>
<feature type="non-terminal residue" evidence="2">
    <location>
        <position position="142"/>
    </location>
</feature>
<proteinExistence type="predicted"/>
<organism evidence="2 3">
    <name type="scientific">Nicotiana attenuata</name>
    <name type="common">Coyote tobacco</name>
    <dbReference type="NCBI Taxonomy" id="49451"/>
    <lineage>
        <taxon>Eukaryota</taxon>
        <taxon>Viridiplantae</taxon>
        <taxon>Streptophyta</taxon>
        <taxon>Embryophyta</taxon>
        <taxon>Tracheophyta</taxon>
        <taxon>Spermatophyta</taxon>
        <taxon>Magnoliopsida</taxon>
        <taxon>eudicotyledons</taxon>
        <taxon>Gunneridae</taxon>
        <taxon>Pentapetalae</taxon>
        <taxon>asterids</taxon>
        <taxon>lamiids</taxon>
        <taxon>Solanales</taxon>
        <taxon>Solanaceae</taxon>
        <taxon>Nicotianoideae</taxon>
        <taxon>Nicotianeae</taxon>
        <taxon>Nicotiana</taxon>
    </lineage>
</organism>
<evidence type="ECO:0000313" key="3">
    <source>
        <dbReference type="Proteomes" id="UP000187609"/>
    </source>
</evidence>
<evidence type="ECO:0008006" key="4">
    <source>
        <dbReference type="Google" id="ProtNLM"/>
    </source>
</evidence>
<feature type="region of interest" description="Disordered" evidence="1">
    <location>
        <begin position="1"/>
        <end position="21"/>
    </location>
</feature>
<dbReference type="Gramene" id="OIT37275">
    <property type="protein sequence ID" value="OIT37275"/>
    <property type="gene ID" value="A4A49_58147"/>
</dbReference>